<reference evidence="1" key="1">
    <citation type="submission" date="2013-11" db="EMBL/GenBank/DDBJ databases">
        <title>The Genome Sequence of Phytophthora parasitica CJ05E6.</title>
        <authorList>
            <consortium name="The Broad Institute Genomics Platform"/>
            <person name="Russ C."/>
            <person name="Tyler B."/>
            <person name="Panabieres F."/>
            <person name="Shan W."/>
            <person name="Tripathy S."/>
            <person name="Grunwald N."/>
            <person name="Machado M."/>
            <person name="Johnson C.S."/>
            <person name="Arredondo F."/>
            <person name="Hong C."/>
            <person name="Coffey M."/>
            <person name="Young S.K."/>
            <person name="Zeng Q."/>
            <person name="Gargeya S."/>
            <person name="Fitzgerald M."/>
            <person name="Abouelleil A."/>
            <person name="Alvarado L."/>
            <person name="Chapman S.B."/>
            <person name="Gainer-Dewar J."/>
            <person name="Goldberg J."/>
            <person name="Griggs A."/>
            <person name="Gujja S."/>
            <person name="Hansen M."/>
            <person name="Howarth C."/>
            <person name="Imamovic A."/>
            <person name="Ireland A."/>
            <person name="Larimer J."/>
            <person name="McCowan C."/>
            <person name="Murphy C."/>
            <person name="Pearson M."/>
            <person name="Poon T.W."/>
            <person name="Priest M."/>
            <person name="Roberts A."/>
            <person name="Saif S."/>
            <person name="Shea T."/>
            <person name="Sykes S."/>
            <person name="Wortman J."/>
            <person name="Nusbaum C."/>
            <person name="Birren B."/>
        </authorList>
    </citation>
    <scope>NUCLEOTIDE SEQUENCE [LARGE SCALE GENOMIC DNA]</scope>
    <source>
        <strain evidence="1">CJ05E6</strain>
    </source>
</reference>
<organism evidence="1">
    <name type="scientific">Phytophthora nicotianae</name>
    <name type="common">Potato buckeye rot agent</name>
    <name type="synonym">Phytophthora parasitica</name>
    <dbReference type="NCBI Taxonomy" id="4792"/>
    <lineage>
        <taxon>Eukaryota</taxon>
        <taxon>Sar</taxon>
        <taxon>Stramenopiles</taxon>
        <taxon>Oomycota</taxon>
        <taxon>Peronosporomycetes</taxon>
        <taxon>Peronosporales</taxon>
        <taxon>Peronosporaceae</taxon>
        <taxon>Phytophthora</taxon>
    </lineage>
</organism>
<proteinExistence type="predicted"/>
<protein>
    <submittedName>
        <fullName evidence="1">Uncharacterized protein</fullName>
    </submittedName>
</protein>
<dbReference type="AlphaFoldDB" id="W2I9M3"/>
<sequence length="36" mass="4101">MKELRISKVVNYEYAPASTVDKRGARTVWIKFAGKS</sequence>
<gene>
    <name evidence="1" type="ORF">L916_16901</name>
</gene>
<dbReference type="Proteomes" id="UP000053864">
    <property type="component" value="Unassembled WGS sequence"/>
</dbReference>
<accession>W2I9M3</accession>
<dbReference type="EMBL" id="KI675371">
    <property type="protein sequence ID" value="ETL30068.1"/>
    <property type="molecule type" value="Genomic_DNA"/>
</dbReference>
<name>W2I9M3_PHYNI</name>
<evidence type="ECO:0000313" key="1">
    <source>
        <dbReference type="EMBL" id="ETL30068.1"/>
    </source>
</evidence>